<name>A0ABV0Y5P9_9TELE</name>
<gene>
    <name evidence="1" type="ORF">AMECASPLE_029508</name>
</gene>
<comment type="caution">
    <text evidence="1">The sequence shown here is derived from an EMBL/GenBank/DDBJ whole genome shotgun (WGS) entry which is preliminary data.</text>
</comment>
<sequence length="99" mass="10713">MEASLTISSRYLSISRTTSGSLPPSEVTFHVPRASLSIWGTGRRGLHLRPPPNPLCQGSSWFPLQVVDPLGDGLASLIRAWPGGSHEEQPNHQVLSDES</sequence>
<accession>A0ABV0Y5P9</accession>
<keyword evidence="2" id="KW-1185">Reference proteome</keyword>
<reference evidence="1 2" key="1">
    <citation type="submission" date="2021-06" db="EMBL/GenBank/DDBJ databases">
        <authorList>
            <person name="Palmer J.M."/>
        </authorList>
    </citation>
    <scope>NUCLEOTIDE SEQUENCE [LARGE SCALE GENOMIC DNA]</scope>
    <source>
        <strain evidence="1 2">AS_MEX2019</strain>
        <tissue evidence="1">Muscle</tissue>
    </source>
</reference>
<organism evidence="1 2">
    <name type="scientific">Ameca splendens</name>
    <dbReference type="NCBI Taxonomy" id="208324"/>
    <lineage>
        <taxon>Eukaryota</taxon>
        <taxon>Metazoa</taxon>
        <taxon>Chordata</taxon>
        <taxon>Craniata</taxon>
        <taxon>Vertebrata</taxon>
        <taxon>Euteleostomi</taxon>
        <taxon>Actinopterygii</taxon>
        <taxon>Neopterygii</taxon>
        <taxon>Teleostei</taxon>
        <taxon>Neoteleostei</taxon>
        <taxon>Acanthomorphata</taxon>
        <taxon>Ovalentaria</taxon>
        <taxon>Atherinomorphae</taxon>
        <taxon>Cyprinodontiformes</taxon>
        <taxon>Goodeidae</taxon>
        <taxon>Ameca</taxon>
    </lineage>
</organism>
<dbReference type="EMBL" id="JAHRIP010022196">
    <property type="protein sequence ID" value="MEQ2289090.1"/>
    <property type="molecule type" value="Genomic_DNA"/>
</dbReference>
<proteinExistence type="predicted"/>
<evidence type="ECO:0000313" key="2">
    <source>
        <dbReference type="Proteomes" id="UP001469553"/>
    </source>
</evidence>
<protein>
    <submittedName>
        <fullName evidence="1">Uncharacterized protein</fullName>
    </submittedName>
</protein>
<dbReference type="Proteomes" id="UP001469553">
    <property type="component" value="Unassembled WGS sequence"/>
</dbReference>
<evidence type="ECO:0000313" key="1">
    <source>
        <dbReference type="EMBL" id="MEQ2289090.1"/>
    </source>
</evidence>